<organism evidence="2 3">
    <name type="scientific">[Myrmecia] bisecta</name>
    <dbReference type="NCBI Taxonomy" id="41462"/>
    <lineage>
        <taxon>Eukaryota</taxon>
        <taxon>Viridiplantae</taxon>
        <taxon>Chlorophyta</taxon>
        <taxon>core chlorophytes</taxon>
        <taxon>Trebouxiophyceae</taxon>
        <taxon>Trebouxiales</taxon>
        <taxon>Trebouxiaceae</taxon>
        <taxon>Myrmecia</taxon>
    </lineage>
</organism>
<proteinExistence type="predicted"/>
<dbReference type="SUPFAM" id="SSF56281">
    <property type="entry name" value="Metallo-hydrolase/oxidoreductase"/>
    <property type="match status" value="1"/>
</dbReference>
<gene>
    <name evidence="2" type="ORF">WJX72_011739</name>
</gene>
<dbReference type="InterPro" id="IPR036866">
    <property type="entry name" value="RibonucZ/Hydroxyglut_hydro"/>
</dbReference>
<evidence type="ECO:0008006" key="4">
    <source>
        <dbReference type="Google" id="ProtNLM"/>
    </source>
</evidence>
<feature type="region of interest" description="Disordered" evidence="1">
    <location>
        <begin position="1"/>
        <end position="27"/>
    </location>
</feature>
<dbReference type="PANTHER" id="PTHR46504">
    <property type="entry name" value="TRNASE Z TRZ1"/>
    <property type="match status" value="1"/>
</dbReference>
<protein>
    <recommendedName>
        <fullName evidence="4">Metallo-beta-lactamase domain-containing protein</fullName>
    </recommendedName>
</protein>
<dbReference type="EMBL" id="JALJOR010000002">
    <property type="protein sequence ID" value="KAK9824615.1"/>
    <property type="molecule type" value="Genomic_DNA"/>
</dbReference>
<comment type="caution">
    <text evidence="2">The sequence shown here is derived from an EMBL/GenBank/DDBJ whole genome shotgun (WGS) entry which is preliminary data.</text>
</comment>
<feature type="compositionally biased region" description="Polar residues" evidence="1">
    <location>
        <begin position="16"/>
        <end position="27"/>
    </location>
</feature>
<keyword evidence="3" id="KW-1185">Reference proteome</keyword>
<evidence type="ECO:0000313" key="3">
    <source>
        <dbReference type="Proteomes" id="UP001489004"/>
    </source>
</evidence>
<dbReference type="Proteomes" id="UP001489004">
    <property type="component" value="Unassembled WGS sequence"/>
</dbReference>
<evidence type="ECO:0000313" key="2">
    <source>
        <dbReference type="EMBL" id="KAK9824615.1"/>
    </source>
</evidence>
<dbReference type="PANTHER" id="PTHR46504:SF2">
    <property type="entry name" value="TRNASE Z TRZ1"/>
    <property type="match status" value="1"/>
</dbReference>
<evidence type="ECO:0000256" key="1">
    <source>
        <dbReference type="SAM" id="MobiDB-lite"/>
    </source>
</evidence>
<dbReference type="Gene3D" id="3.60.15.10">
    <property type="entry name" value="Ribonuclease Z/Hydroxyacylglutathione hydrolase-like"/>
    <property type="match status" value="1"/>
</dbReference>
<sequence length="316" mass="34019">MAAAEAALEATSEDAGTSTSAGSPSWQQLAEERNANGMLSLAGFTVEGISVAGQETCIILPQLKLVFDTGRCPQRSVYQQTVLLSHGHLDHVGGLPFHVATRSMLSLPPSIVLLPAAIEEGTRSFLDGLSALNGGALEYELKPCQAGKEVQLGNKHFAVPFPTSHPVASQGYVVYSRRQKLKAHLVGKPSNEIRDLKLSGQEVSDTVDVPEVAFTGDTSADFLTSPASKAAFRAKLLIMELTFLESGGTVSTEHAREMGHMHIDDFIAHADKFQNECILLIHFSARYSRAVILDLLAAKLPDNLRSKCVPLLEGFR</sequence>
<reference evidence="2 3" key="1">
    <citation type="journal article" date="2024" name="Nat. Commun.">
        <title>Phylogenomics reveals the evolutionary origins of lichenization in chlorophyte algae.</title>
        <authorList>
            <person name="Puginier C."/>
            <person name="Libourel C."/>
            <person name="Otte J."/>
            <person name="Skaloud P."/>
            <person name="Haon M."/>
            <person name="Grisel S."/>
            <person name="Petersen M."/>
            <person name="Berrin J.G."/>
            <person name="Delaux P.M."/>
            <person name="Dal Grande F."/>
            <person name="Keller J."/>
        </authorList>
    </citation>
    <scope>NUCLEOTIDE SEQUENCE [LARGE SCALE GENOMIC DNA]</scope>
    <source>
        <strain evidence="2 3">SAG 2043</strain>
    </source>
</reference>
<dbReference type="AlphaFoldDB" id="A0AAW1QTL0"/>
<feature type="compositionally biased region" description="Low complexity" evidence="1">
    <location>
        <begin position="1"/>
        <end position="15"/>
    </location>
</feature>
<name>A0AAW1QTL0_9CHLO</name>
<accession>A0AAW1QTL0</accession>